<proteinExistence type="inferred from homology"/>
<dbReference type="Proteomes" id="UP000816034">
    <property type="component" value="Unassembled WGS sequence"/>
</dbReference>
<evidence type="ECO:0000313" key="11">
    <source>
        <dbReference type="Proteomes" id="UP000816034"/>
    </source>
</evidence>
<evidence type="ECO:0000256" key="5">
    <source>
        <dbReference type="ARBA" id="ARBA00022679"/>
    </source>
</evidence>
<accession>A0AA88KS38</accession>
<dbReference type="GO" id="GO:0046983">
    <property type="term" value="F:protein dimerization activity"/>
    <property type="evidence" value="ECO:0007669"/>
    <property type="project" value="InterPro"/>
</dbReference>
<name>A0AA88KS38_NAELO</name>
<dbReference type="RefSeq" id="XP_044555740.1">
    <property type="nucleotide sequence ID" value="XM_044693158.1"/>
</dbReference>
<keyword evidence="4" id="KW-0489">Methyltransferase</keyword>
<protein>
    <recommendedName>
        <fullName evidence="2">rRNA 2'-O-methyltransferase fibrillarin</fullName>
    </recommendedName>
    <alternativeName>
        <fullName evidence="7">Histone-glutamine methyltransferase</fullName>
    </alternativeName>
</protein>
<feature type="domain" description="Hsp70-interacting protein N-terminal" evidence="9">
    <location>
        <begin position="26"/>
        <end position="57"/>
    </location>
</feature>
<dbReference type="EMBL" id="PYSW02000001">
    <property type="protein sequence ID" value="KAG2393846.1"/>
    <property type="molecule type" value="Genomic_DNA"/>
</dbReference>
<evidence type="ECO:0000313" key="10">
    <source>
        <dbReference type="EMBL" id="KAG2393846.1"/>
    </source>
</evidence>
<dbReference type="SMART" id="SM01206">
    <property type="entry name" value="Fibrillarin"/>
    <property type="match status" value="1"/>
</dbReference>
<keyword evidence="5" id="KW-0808">Transferase</keyword>
<dbReference type="InterPro" id="IPR000692">
    <property type="entry name" value="Fibrillarin"/>
</dbReference>
<evidence type="ECO:0000259" key="9">
    <source>
        <dbReference type="Pfam" id="PF18253"/>
    </source>
</evidence>
<dbReference type="Gene3D" id="3.40.50.150">
    <property type="entry name" value="Vaccinia Virus protein VP39"/>
    <property type="match status" value="1"/>
</dbReference>
<comment type="caution">
    <text evidence="10">The sequence shown here is derived from an EMBL/GenBank/DDBJ whole genome shotgun (WGS) entry which is preliminary data.</text>
</comment>
<evidence type="ECO:0000256" key="7">
    <source>
        <dbReference type="ARBA" id="ARBA00032245"/>
    </source>
</evidence>
<dbReference type="GO" id="GO:0008649">
    <property type="term" value="F:rRNA methyltransferase activity"/>
    <property type="evidence" value="ECO:0007669"/>
    <property type="project" value="TreeGrafter"/>
</dbReference>
<dbReference type="GeneID" id="68096065"/>
<dbReference type="Pfam" id="PF18253">
    <property type="entry name" value="HipN"/>
    <property type="match status" value="1"/>
</dbReference>
<dbReference type="PRINTS" id="PR00052">
    <property type="entry name" value="FIBRILLARIN"/>
</dbReference>
<comment type="similarity">
    <text evidence="1">Belongs to the methyltransferase superfamily. Fibrillarin family.</text>
</comment>
<reference evidence="10 11" key="1">
    <citation type="journal article" date="2018" name="BMC Genomics">
        <title>The genome of Naegleria lovaniensis, the basis for a comparative approach to unravel pathogenicity factors of the human pathogenic amoeba N. fowleri.</title>
        <authorList>
            <person name="Liechti N."/>
            <person name="Schurch N."/>
            <person name="Bruggmann R."/>
            <person name="Wittwer M."/>
        </authorList>
    </citation>
    <scope>NUCLEOTIDE SEQUENCE [LARGE SCALE GENOMIC DNA]</scope>
    <source>
        <strain evidence="10 11">ATCC 30569</strain>
    </source>
</reference>
<dbReference type="PANTHER" id="PTHR10335">
    <property type="entry name" value="RRNA 2-O-METHYLTRANSFERASE FIBRILLARIN"/>
    <property type="match status" value="1"/>
</dbReference>
<organism evidence="10 11">
    <name type="scientific">Naegleria lovaniensis</name>
    <name type="common">Amoeba</name>
    <dbReference type="NCBI Taxonomy" id="51637"/>
    <lineage>
        <taxon>Eukaryota</taxon>
        <taxon>Discoba</taxon>
        <taxon>Heterolobosea</taxon>
        <taxon>Tetramitia</taxon>
        <taxon>Eutetramitia</taxon>
        <taxon>Vahlkampfiidae</taxon>
        <taxon>Naegleria</taxon>
    </lineage>
</organism>
<evidence type="ECO:0000256" key="1">
    <source>
        <dbReference type="ARBA" id="ARBA00010632"/>
    </source>
</evidence>
<dbReference type="Pfam" id="PF01269">
    <property type="entry name" value="Fibrillarin"/>
    <property type="match status" value="1"/>
</dbReference>
<evidence type="ECO:0000256" key="6">
    <source>
        <dbReference type="ARBA" id="ARBA00022884"/>
    </source>
</evidence>
<dbReference type="InterPro" id="IPR034649">
    <property type="entry name" value="Hip_N"/>
</dbReference>
<dbReference type="GO" id="GO:0000494">
    <property type="term" value="P:box C/D sno(s)RNA 3'-end processing"/>
    <property type="evidence" value="ECO:0007669"/>
    <property type="project" value="TreeGrafter"/>
</dbReference>
<dbReference type="NCBIfam" id="NF003276">
    <property type="entry name" value="PRK04266.1-2"/>
    <property type="match status" value="1"/>
</dbReference>
<evidence type="ECO:0000256" key="2">
    <source>
        <dbReference type="ARBA" id="ARBA00015190"/>
    </source>
</evidence>
<gene>
    <name evidence="10" type="ORF">C9374_003610</name>
</gene>
<dbReference type="SUPFAM" id="SSF53335">
    <property type="entry name" value="S-adenosyl-L-methionine-dependent methyltransferases"/>
    <property type="match status" value="1"/>
</dbReference>
<sequence length="339" mass="37884">MSSSWSCPTATTTTTTDTEDLFAPHNIEYLKKFIQYVKANPNVITERSDLNFVKEFLLNDVPSLLMDTVSLPTNEEQVTTTTTITSTTTPPIPHFTVENHKFPGIFVLRDSPNLIPVWLATKNLIPTFHHNDDRDSIHTISGIEYRIWNPFHCKLASWISGGIDNFSLAPGKRVLYLGSGGNGQETISHISDIIGESGVIYSIDINSTRVEMIKKQHFARFNVITILGDASQPESYSHLIDPASIDTIIFDISSSASAMCQMLAKNAKLFLKEEGDFLLHTKALEEGSSATHCFDTVVKCLREQRLKPKEMLTMEPFRNNEAVILGGKYKEEETVKVNA</sequence>
<dbReference type="PANTHER" id="PTHR10335:SF17">
    <property type="entry name" value="FIBRILLARIN"/>
    <property type="match status" value="1"/>
</dbReference>
<keyword evidence="3" id="KW-0698">rRNA processing</keyword>
<dbReference type="GO" id="GO:0003723">
    <property type="term" value="F:RNA binding"/>
    <property type="evidence" value="ECO:0007669"/>
    <property type="project" value="UniProtKB-KW"/>
</dbReference>
<dbReference type="Gene3D" id="3.30.200.20">
    <property type="entry name" value="Phosphorylase Kinase, domain 1"/>
    <property type="match status" value="1"/>
</dbReference>
<evidence type="ECO:0000256" key="3">
    <source>
        <dbReference type="ARBA" id="ARBA00022552"/>
    </source>
</evidence>
<comment type="catalytic activity">
    <reaction evidence="8">
        <text>L-glutaminyl-[histone H2A] + S-adenosyl-L-methionine = N(5)-methyl-L-glutaminyl-[histone H2A] + S-adenosyl-L-homocysteine + H(+)</text>
        <dbReference type="Rhea" id="RHEA:50904"/>
        <dbReference type="Rhea" id="RHEA-COMP:12837"/>
        <dbReference type="Rhea" id="RHEA-COMP:12839"/>
        <dbReference type="ChEBI" id="CHEBI:15378"/>
        <dbReference type="ChEBI" id="CHEBI:30011"/>
        <dbReference type="ChEBI" id="CHEBI:57856"/>
        <dbReference type="ChEBI" id="CHEBI:59789"/>
        <dbReference type="ChEBI" id="CHEBI:61891"/>
    </reaction>
</comment>
<dbReference type="GO" id="GO:1990259">
    <property type="term" value="F:histone H2AQ104 methyltransferase activity"/>
    <property type="evidence" value="ECO:0007669"/>
    <property type="project" value="TreeGrafter"/>
</dbReference>
<dbReference type="InterPro" id="IPR029063">
    <property type="entry name" value="SAM-dependent_MTases_sf"/>
</dbReference>
<evidence type="ECO:0000256" key="8">
    <source>
        <dbReference type="ARBA" id="ARBA00047568"/>
    </source>
</evidence>
<keyword evidence="6" id="KW-0694">RNA-binding</keyword>
<keyword evidence="11" id="KW-1185">Reference proteome</keyword>
<evidence type="ECO:0000256" key="4">
    <source>
        <dbReference type="ARBA" id="ARBA00022603"/>
    </source>
</evidence>
<dbReference type="AlphaFoldDB" id="A0AA88KS38"/>